<name>A0A9D4V546_ADICA</name>
<proteinExistence type="predicted"/>
<dbReference type="AlphaFoldDB" id="A0A9D4V546"/>
<protein>
    <submittedName>
        <fullName evidence="1">Uncharacterized protein</fullName>
    </submittedName>
</protein>
<sequence length="455" mass="50943">MVVAVKEVASAVPKEEWTEDRLLPGDIIERVTWIDGQLGVAAPFINGKAGLEDELRQMFRTSDLQVWVCVKRAGGVIEELQARIVPEELVIPKKHYTLRCVHDSRHVAYLVDTTEDECLRWQAFVTESTMKVLKKSSKLDVQTVKREKIENVLQSYPWLQKMQAYLPTGTSSMLFSMVFMPFQPALERVQCKCVEDTMARAMTWFSSAQASGVPIIFIGIQTELIFKESSKDVRDFCDAMSKVPIRQATSGGRFRMVCTENTLIDVSKAIRLWYVPPATEVPINLHLEPGEAKFGLSLASTEEGFCHVATVDDGSAAERAGVRYLLELALKENKLLVVSRVGEEKVVPWLATSDGSIHYYGVPTIRETLSQLRSTYKFAQIHLMVWESAPSDVTSENQTINDICNLKKNDVAPCLDLVCIPTKTPTSNLNKSSSKHRTVSWSDSNGSQLATITEF</sequence>
<dbReference type="Proteomes" id="UP000886520">
    <property type="component" value="Chromosome 5"/>
</dbReference>
<dbReference type="OrthoDB" id="741600at2759"/>
<comment type="caution">
    <text evidence="1">The sequence shown here is derived from an EMBL/GenBank/DDBJ whole genome shotgun (WGS) entry which is preliminary data.</text>
</comment>
<dbReference type="PANTHER" id="PTHR33984:SF2">
    <property type="entry name" value="OS02G0717600 PROTEIN"/>
    <property type="match status" value="1"/>
</dbReference>
<organism evidence="1 2">
    <name type="scientific">Adiantum capillus-veneris</name>
    <name type="common">Maidenhair fern</name>
    <dbReference type="NCBI Taxonomy" id="13818"/>
    <lineage>
        <taxon>Eukaryota</taxon>
        <taxon>Viridiplantae</taxon>
        <taxon>Streptophyta</taxon>
        <taxon>Embryophyta</taxon>
        <taxon>Tracheophyta</taxon>
        <taxon>Polypodiopsida</taxon>
        <taxon>Polypodiidae</taxon>
        <taxon>Polypodiales</taxon>
        <taxon>Pteridineae</taxon>
        <taxon>Pteridaceae</taxon>
        <taxon>Vittarioideae</taxon>
        <taxon>Adiantum</taxon>
    </lineage>
</organism>
<evidence type="ECO:0000313" key="1">
    <source>
        <dbReference type="EMBL" id="KAI5079843.1"/>
    </source>
</evidence>
<accession>A0A9D4V546</accession>
<gene>
    <name evidence="1" type="ORF">GOP47_0005322</name>
</gene>
<evidence type="ECO:0000313" key="2">
    <source>
        <dbReference type="Proteomes" id="UP000886520"/>
    </source>
</evidence>
<keyword evidence="2" id="KW-1185">Reference proteome</keyword>
<dbReference type="PANTHER" id="PTHR33984">
    <property type="entry name" value="OS02G0717600 PROTEIN"/>
    <property type="match status" value="1"/>
</dbReference>
<dbReference type="EMBL" id="JABFUD020000005">
    <property type="protein sequence ID" value="KAI5079843.1"/>
    <property type="molecule type" value="Genomic_DNA"/>
</dbReference>
<reference evidence="1 2" key="1">
    <citation type="submission" date="2021-01" db="EMBL/GenBank/DDBJ databases">
        <title>Adiantum capillus-veneris genome.</title>
        <authorList>
            <person name="Fang Y."/>
            <person name="Liao Q."/>
        </authorList>
    </citation>
    <scope>NUCLEOTIDE SEQUENCE [LARGE SCALE GENOMIC DNA]</scope>
    <source>
        <strain evidence="1">H3</strain>
        <tissue evidence="1">Leaf</tissue>
    </source>
</reference>